<protein>
    <recommendedName>
        <fullName evidence="3">Outer membrane lipoprotein BamD-like domain-containing protein</fullName>
    </recommendedName>
</protein>
<name>A0A0K1PXH2_9BACT</name>
<dbReference type="Gene3D" id="1.25.40.10">
    <property type="entry name" value="Tetratricopeptide repeat domain"/>
    <property type="match status" value="1"/>
</dbReference>
<evidence type="ECO:0000313" key="1">
    <source>
        <dbReference type="EMBL" id="AKU98202.1"/>
    </source>
</evidence>
<dbReference type="Proteomes" id="UP000064967">
    <property type="component" value="Chromosome"/>
</dbReference>
<evidence type="ECO:0008006" key="3">
    <source>
        <dbReference type="Google" id="ProtNLM"/>
    </source>
</evidence>
<proteinExistence type="predicted"/>
<dbReference type="InterPro" id="IPR011990">
    <property type="entry name" value="TPR-like_helical_dom_sf"/>
</dbReference>
<evidence type="ECO:0000313" key="2">
    <source>
        <dbReference type="Proteomes" id="UP000064967"/>
    </source>
</evidence>
<dbReference type="KEGG" id="llu:AKJ09_04866"/>
<sequence length="286" mass="30411">MKARDSDATQLERTVARAFEHAPELAPQSTDAASIENAIGRTLASVGNRPVLAPRRTPWVTYLAAATLAVGALAYAAEYRSGQPVAATPPAVSPAAVDRPASPLGANANTNEPRIAETTAVETPPAISANALPEARVEEPRRQAIRAIQAPPPPPSAEVELSAAELFAKANEARRANETSRAVGLYRELQSKFASSREASTSRVALGRLLLDREGKAEQARPLFEAYLASEPSGSLAEEARVGRALACMRLGDATAERAAWRDLLEHHPTSVHADRARQRLVVLGD</sequence>
<dbReference type="STRING" id="1391654.AKJ09_04866"/>
<keyword evidence="2" id="KW-1185">Reference proteome</keyword>
<dbReference type="PATRIC" id="fig|1391654.3.peg.4930"/>
<reference evidence="1 2" key="1">
    <citation type="submission" date="2015-08" db="EMBL/GenBank/DDBJ databases">
        <authorList>
            <person name="Babu N.S."/>
            <person name="Beckwith C.J."/>
            <person name="Beseler K.G."/>
            <person name="Brison A."/>
            <person name="Carone J.V."/>
            <person name="Caskin T.P."/>
            <person name="Diamond M."/>
            <person name="Durham M.E."/>
            <person name="Foxe J.M."/>
            <person name="Go M."/>
            <person name="Henderson B.A."/>
            <person name="Jones I.B."/>
            <person name="McGettigan J.A."/>
            <person name="Micheletti S.J."/>
            <person name="Nasrallah M.E."/>
            <person name="Ortiz D."/>
            <person name="Piller C.R."/>
            <person name="Privatt S.R."/>
            <person name="Schneider S.L."/>
            <person name="Sharp S."/>
            <person name="Smith T.C."/>
            <person name="Stanton J.D."/>
            <person name="Ullery H.E."/>
            <person name="Wilson R.J."/>
            <person name="Serrano M.G."/>
            <person name="Buck G."/>
            <person name="Lee V."/>
            <person name="Wang Y."/>
            <person name="Carvalho R."/>
            <person name="Voegtly L."/>
            <person name="Shi R."/>
            <person name="Duckworth R."/>
            <person name="Johnson A."/>
            <person name="Loviza R."/>
            <person name="Walstead R."/>
            <person name="Shah Z."/>
            <person name="Kiflezghi M."/>
            <person name="Wade K."/>
            <person name="Ball S.L."/>
            <person name="Bradley K.W."/>
            <person name="Asai D.J."/>
            <person name="Bowman C.A."/>
            <person name="Russell D.A."/>
            <person name="Pope W.H."/>
            <person name="Jacobs-Sera D."/>
            <person name="Hendrix R.W."/>
            <person name="Hatfull G.F."/>
        </authorList>
    </citation>
    <scope>NUCLEOTIDE SEQUENCE [LARGE SCALE GENOMIC DNA]</scope>
    <source>
        <strain evidence="1 2">DSM 27648</strain>
    </source>
</reference>
<gene>
    <name evidence="1" type="ORF">AKJ09_04866</name>
</gene>
<accession>A0A0K1PXH2</accession>
<organism evidence="1 2">
    <name type="scientific">Labilithrix luteola</name>
    <dbReference type="NCBI Taxonomy" id="1391654"/>
    <lineage>
        <taxon>Bacteria</taxon>
        <taxon>Pseudomonadati</taxon>
        <taxon>Myxococcota</taxon>
        <taxon>Polyangia</taxon>
        <taxon>Polyangiales</taxon>
        <taxon>Labilitrichaceae</taxon>
        <taxon>Labilithrix</taxon>
    </lineage>
</organism>
<dbReference type="EMBL" id="CP012333">
    <property type="protein sequence ID" value="AKU98202.1"/>
    <property type="molecule type" value="Genomic_DNA"/>
</dbReference>
<dbReference type="AlphaFoldDB" id="A0A0K1PXH2"/>
<dbReference type="RefSeq" id="WP_146649208.1">
    <property type="nucleotide sequence ID" value="NZ_CP012333.1"/>
</dbReference>